<dbReference type="PROSITE" id="PS50006">
    <property type="entry name" value="FHA_DOMAIN"/>
    <property type="match status" value="1"/>
</dbReference>
<feature type="compositionally biased region" description="Basic and acidic residues" evidence="2">
    <location>
        <begin position="438"/>
        <end position="449"/>
    </location>
</feature>
<dbReference type="PANTHER" id="PTHR23308">
    <property type="entry name" value="NUCLEAR INHIBITOR OF PROTEIN PHOSPHATASE-1"/>
    <property type="match status" value="1"/>
</dbReference>
<evidence type="ECO:0000313" key="5">
    <source>
        <dbReference type="Proteomes" id="UP000028828"/>
    </source>
</evidence>
<comment type="caution">
    <text evidence="4">The sequence shown here is derived from an EMBL/GenBank/DDBJ whole genome shotgun (WGS) entry which is preliminary data.</text>
</comment>
<name>A0A086JEF2_TOXGO</name>
<feature type="domain" description="FHA" evidence="3">
    <location>
        <begin position="145"/>
        <end position="198"/>
    </location>
</feature>
<dbReference type="Gene3D" id="2.60.200.20">
    <property type="match status" value="1"/>
</dbReference>
<feature type="compositionally biased region" description="Polar residues" evidence="2">
    <location>
        <begin position="65"/>
        <end position="77"/>
    </location>
</feature>
<dbReference type="AlphaFoldDB" id="A0A086JEF2"/>
<feature type="compositionally biased region" description="Acidic residues" evidence="2">
    <location>
        <begin position="424"/>
        <end position="437"/>
    </location>
</feature>
<dbReference type="InterPro" id="IPR050923">
    <property type="entry name" value="Cell_Proc_Reg/RNA_Proc"/>
</dbReference>
<feature type="region of interest" description="Disordered" evidence="2">
    <location>
        <begin position="507"/>
        <end position="554"/>
    </location>
</feature>
<dbReference type="Pfam" id="PF00498">
    <property type="entry name" value="FHA"/>
    <property type="match status" value="1"/>
</dbReference>
<dbReference type="InterPro" id="IPR000253">
    <property type="entry name" value="FHA_dom"/>
</dbReference>
<evidence type="ECO:0000256" key="2">
    <source>
        <dbReference type="SAM" id="MobiDB-lite"/>
    </source>
</evidence>
<evidence type="ECO:0000313" key="4">
    <source>
        <dbReference type="EMBL" id="KFG30520.1"/>
    </source>
</evidence>
<feature type="compositionally biased region" description="Basic and acidic residues" evidence="2">
    <location>
        <begin position="463"/>
        <end position="494"/>
    </location>
</feature>
<sequence>MEASSANASPGGASTQQHSGCLAESEKEATSGTFAVPEALEHIRKNAFGQNSAETGAAEAKGSSAELQGSPQPQGNASLLPPGTVDKKAGYVYEPPPWGLGGVHTATEEAIQQACGHPAFPDLVLEVIREGVIVDLIPLKGRGWWLLGSLKETAHVLYEHPFVSRRHLALQFAAKPPFNLYCIDLQSSYGTVCNGIRLKPQEPFLVYRARRTSAEVSSSNFAEIPSPPSYGTCETSANACATKEEPREDALSEQESVFVVGGREHTRRIFVVKRRVEGPAFPFDSEEESAQTAAPRGAKQTEKKSKDSRKERIREKSAPRSVDSGKTHESCSNGRGTPDESDPEAVGQERRRRASQASFGQQQPRSGDTEIRENNAFAESGEIVEGEKGEAFLEELKKAREKRKGQSESIELKSRKFVGKQDDQEVSLDEDEEEEETPEARERRERLEANCEAMMFDEDDDFFDRSAGGEKRGSDAQKKRKKTEEEPLTEEKLERRVAALRRQLAESAAELARISEKESEQKGHGKSESSTPSEKAADDDGDADDSLDAFMKGVEQSLVSQEKQKVKEKIKTLKAELKDAKRLLAFAKA</sequence>
<feature type="compositionally biased region" description="Acidic residues" evidence="2">
    <location>
        <begin position="537"/>
        <end position="547"/>
    </location>
</feature>
<dbReference type="EMBL" id="AEYI02002047">
    <property type="protein sequence ID" value="KFG30520.1"/>
    <property type="molecule type" value="Genomic_DNA"/>
</dbReference>
<protein>
    <submittedName>
        <fullName evidence="4">Putative pinA</fullName>
    </submittedName>
</protein>
<dbReference type="OrthoDB" id="444265at2759"/>
<proteinExistence type="predicted"/>
<dbReference type="InterPro" id="IPR008984">
    <property type="entry name" value="SMAD_FHA_dom_sf"/>
</dbReference>
<gene>
    <name evidence="4" type="ORF">TGP89_208310</name>
</gene>
<organism evidence="4 5">
    <name type="scientific">Toxoplasma gondii p89</name>
    <dbReference type="NCBI Taxonomy" id="943119"/>
    <lineage>
        <taxon>Eukaryota</taxon>
        <taxon>Sar</taxon>
        <taxon>Alveolata</taxon>
        <taxon>Apicomplexa</taxon>
        <taxon>Conoidasida</taxon>
        <taxon>Coccidia</taxon>
        <taxon>Eucoccidiorida</taxon>
        <taxon>Eimeriorina</taxon>
        <taxon>Sarcocystidae</taxon>
        <taxon>Toxoplasma</taxon>
    </lineage>
</organism>
<feature type="region of interest" description="Disordered" evidence="2">
    <location>
        <begin position="283"/>
        <end position="494"/>
    </location>
</feature>
<feature type="compositionally biased region" description="Polar residues" evidence="2">
    <location>
        <begin position="355"/>
        <end position="366"/>
    </location>
</feature>
<feature type="compositionally biased region" description="Basic and acidic residues" evidence="2">
    <location>
        <begin position="513"/>
        <end position="527"/>
    </location>
</feature>
<evidence type="ECO:0000259" key="3">
    <source>
        <dbReference type="PROSITE" id="PS50006"/>
    </source>
</evidence>
<reference evidence="4 5" key="1">
    <citation type="submission" date="2014-03" db="EMBL/GenBank/DDBJ databases">
        <authorList>
            <person name="Sibley D."/>
            <person name="Venepally P."/>
            <person name="Karamycheva S."/>
            <person name="Hadjithomas M."/>
            <person name="Khan A."/>
            <person name="Brunk B."/>
            <person name="Roos D."/>
            <person name="Caler E."/>
            <person name="Lorenzi H."/>
        </authorList>
    </citation>
    <scope>NUCLEOTIDE SEQUENCE [LARGE SCALE GENOMIC DNA]</scope>
    <source>
        <strain evidence="5">p89</strain>
    </source>
</reference>
<dbReference type="SUPFAM" id="SSF49879">
    <property type="entry name" value="SMAD/FHA domain"/>
    <property type="match status" value="1"/>
</dbReference>
<feature type="compositionally biased region" description="Basic and acidic residues" evidence="2">
    <location>
        <begin position="299"/>
        <end position="329"/>
    </location>
</feature>
<feature type="compositionally biased region" description="Basic and acidic residues" evidence="2">
    <location>
        <begin position="385"/>
        <end position="423"/>
    </location>
</feature>
<feature type="coiled-coil region" evidence="1">
    <location>
        <begin position="556"/>
        <end position="583"/>
    </location>
</feature>
<evidence type="ECO:0000256" key="1">
    <source>
        <dbReference type="SAM" id="Coils"/>
    </source>
</evidence>
<accession>A0A086JEF2</accession>
<feature type="compositionally biased region" description="Low complexity" evidence="2">
    <location>
        <begin position="1"/>
        <end position="14"/>
    </location>
</feature>
<keyword evidence="1" id="KW-0175">Coiled coil</keyword>
<dbReference type="Proteomes" id="UP000028828">
    <property type="component" value="Unassembled WGS sequence"/>
</dbReference>
<dbReference type="VEuPathDB" id="ToxoDB:TGP89_208310"/>
<feature type="region of interest" description="Disordered" evidence="2">
    <location>
        <begin position="1"/>
        <end position="81"/>
    </location>
</feature>